<feature type="compositionally biased region" description="Basic residues" evidence="1">
    <location>
        <begin position="192"/>
        <end position="203"/>
    </location>
</feature>
<feature type="region of interest" description="Disordered" evidence="1">
    <location>
        <begin position="148"/>
        <end position="271"/>
    </location>
</feature>
<evidence type="ECO:0000256" key="1">
    <source>
        <dbReference type="SAM" id="MobiDB-lite"/>
    </source>
</evidence>
<feature type="region of interest" description="Disordered" evidence="1">
    <location>
        <begin position="548"/>
        <end position="689"/>
    </location>
</feature>
<protein>
    <submittedName>
        <fullName evidence="2">Uncharacterized protein</fullName>
    </submittedName>
</protein>
<feature type="compositionally biased region" description="Basic residues" evidence="1">
    <location>
        <begin position="661"/>
        <end position="671"/>
    </location>
</feature>
<dbReference type="Proteomes" id="UP000218209">
    <property type="component" value="Unassembled WGS sequence"/>
</dbReference>
<feature type="compositionally biased region" description="Pro residues" evidence="1">
    <location>
        <begin position="640"/>
        <end position="660"/>
    </location>
</feature>
<accession>A0A1X6NX45</accession>
<feature type="compositionally biased region" description="Pro residues" evidence="1">
    <location>
        <begin position="582"/>
        <end position="604"/>
    </location>
</feature>
<dbReference type="EMBL" id="KV919020">
    <property type="protein sequence ID" value="OSX73090.1"/>
    <property type="molecule type" value="Genomic_DNA"/>
</dbReference>
<feature type="compositionally biased region" description="Basic residues" evidence="1">
    <location>
        <begin position="236"/>
        <end position="256"/>
    </location>
</feature>
<feature type="compositionally biased region" description="Basic and acidic residues" evidence="1">
    <location>
        <begin position="173"/>
        <end position="191"/>
    </location>
</feature>
<keyword evidence="3" id="KW-1185">Reference proteome</keyword>
<evidence type="ECO:0000313" key="3">
    <source>
        <dbReference type="Proteomes" id="UP000218209"/>
    </source>
</evidence>
<evidence type="ECO:0000313" key="2">
    <source>
        <dbReference type="EMBL" id="OSX73090.1"/>
    </source>
</evidence>
<feature type="compositionally biased region" description="Basic and acidic residues" evidence="1">
    <location>
        <begin position="561"/>
        <end position="570"/>
    </location>
</feature>
<feature type="compositionally biased region" description="Basic residues" evidence="1">
    <location>
        <begin position="163"/>
        <end position="172"/>
    </location>
</feature>
<gene>
    <name evidence="2" type="ORF">BU14_0380s0009</name>
</gene>
<feature type="region of interest" description="Disordered" evidence="1">
    <location>
        <begin position="501"/>
        <end position="520"/>
    </location>
</feature>
<organism evidence="2 3">
    <name type="scientific">Porphyra umbilicalis</name>
    <name type="common">Purple laver</name>
    <name type="synonym">Red alga</name>
    <dbReference type="NCBI Taxonomy" id="2786"/>
    <lineage>
        <taxon>Eukaryota</taxon>
        <taxon>Rhodophyta</taxon>
        <taxon>Bangiophyceae</taxon>
        <taxon>Bangiales</taxon>
        <taxon>Bangiaceae</taxon>
        <taxon>Porphyra</taxon>
    </lineage>
</organism>
<dbReference type="AlphaFoldDB" id="A0A1X6NX45"/>
<feature type="compositionally biased region" description="Basic and acidic residues" evidence="1">
    <location>
        <begin position="153"/>
        <end position="162"/>
    </location>
</feature>
<feature type="compositionally biased region" description="Basic and acidic residues" evidence="1">
    <location>
        <begin position="510"/>
        <end position="520"/>
    </location>
</feature>
<reference evidence="2 3" key="1">
    <citation type="submission" date="2017-03" db="EMBL/GenBank/DDBJ databases">
        <title>WGS assembly of Porphyra umbilicalis.</title>
        <authorList>
            <person name="Brawley S.H."/>
            <person name="Blouin N.A."/>
            <person name="Ficko-Blean E."/>
            <person name="Wheeler G.L."/>
            <person name="Lohr M."/>
            <person name="Goodson H.V."/>
            <person name="Jenkins J.W."/>
            <person name="Blaby-Haas C.E."/>
            <person name="Helliwell K.E."/>
            <person name="Chan C."/>
            <person name="Marriage T."/>
            <person name="Bhattacharya D."/>
            <person name="Klein A.S."/>
            <person name="Badis Y."/>
            <person name="Brodie J."/>
            <person name="Cao Y."/>
            <person name="Collen J."/>
            <person name="Dittami S.M."/>
            <person name="Gachon C.M."/>
            <person name="Green B.R."/>
            <person name="Karpowicz S."/>
            <person name="Kim J.W."/>
            <person name="Kudahl U."/>
            <person name="Lin S."/>
            <person name="Michel G."/>
            <person name="Mittag M."/>
            <person name="Olson B.J."/>
            <person name="Pangilinan J."/>
            <person name="Peng Y."/>
            <person name="Qiu H."/>
            <person name="Shu S."/>
            <person name="Singer J.T."/>
            <person name="Smith A.G."/>
            <person name="Sprecher B.N."/>
            <person name="Wagner V."/>
            <person name="Wang W."/>
            <person name="Wang Z.-Y."/>
            <person name="Yan J."/>
            <person name="Yarish C."/>
            <person name="Zoeuner-Riek S."/>
            <person name="Zhuang Y."/>
            <person name="Zou Y."/>
            <person name="Lindquist E.A."/>
            <person name="Grimwood J."/>
            <person name="Barry K."/>
            <person name="Rokhsar D.S."/>
            <person name="Schmutz J."/>
            <person name="Stiller J.W."/>
            <person name="Grossman A.R."/>
            <person name="Prochnik S.E."/>
        </authorList>
    </citation>
    <scope>NUCLEOTIDE SEQUENCE [LARGE SCALE GENOMIC DNA]</scope>
    <source>
        <strain evidence="2">4086291</strain>
    </source>
</reference>
<proteinExistence type="predicted"/>
<sequence length="782" mass="85485">MAATDQALSARSRNRVFLGMQELFATHCHLPELVNTDTSTESPLRHPAPSLAAPSVTVSERLSMTIVSSDGGSTQRDISHCMRVVYQYMYTLRGMGVREKQASKERSTARKVGDCSRALCVKTDTHPNGRRLAAALGWGYTTHPIGRGKGCRHRPESNGDGRYRHRRCGKQPRRNDRAGRRYGPHRCDGPARRRGHRRHHLAAGRRGGAQRARHSCRPPPAWQAQPSNGMLQGRCQCRRRHHRRRHGRRARHRRADRHGGDADDTGDPTTPTAAAAALTMLSPPDAGGVVEAAAAALSGIRTAPIKRRCRLGHRLGDAESVATLHSSAHGAGDGANRPTVLGLLLMISAPSTHPTASIAHTGLPSEDRITAQCSTALHRCARCEVIAPTTTGTASYATPAAHSAALLLSPPPPPAAASGYRTATVLTTSTPTRATTARRCVVNAHSPNAGSSAHKDIRRRRGHRRIELNTRHVVAGGSQDGETYADAELKTRTRMLKAPKIDSPFTHRPPSKERSTARKVGDCSRALCVKTDTHPNGRRLAAALGWGYTTHPIGRGKGCRHRPESNGDGRYRHRRCGKQAPQRPPIRPPPLRRAGPSPRPPPASPSRGSPRWRTTCPPQLPPITSVAGPAVQRNVARAMPVPPPPPPPPSRPAGPPPPRRPPWRRRRRHRRPYDPDGGGSRDEEAITSTQTREGKFVYLEQMVRYICLLVLYFDQLRNYYKTDWSTAMGDGLSEMRHERGARQPLSRGACQAIRRSAGASDKNEVPLRARTGKRGLCTHTAQ</sequence>
<name>A0A1X6NX45_PORUM</name>